<feature type="region of interest" description="Disordered" evidence="6">
    <location>
        <begin position="489"/>
        <end position="540"/>
    </location>
</feature>
<feature type="domain" description="VHS" evidence="7">
    <location>
        <begin position="26"/>
        <end position="162"/>
    </location>
</feature>
<dbReference type="GO" id="GO:0043130">
    <property type="term" value="F:ubiquitin binding"/>
    <property type="evidence" value="ECO:0007669"/>
    <property type="project" value="InterPro"/>
</dbReference>
<evidence type="ECO:0000256" key="6">
    <source>
        <dbReference type="SAM" id="MobiDB-lite"/>
    </source>
</evidence>
<feature type="region of interest" description="Disordered" evidence="6">
    <location>
        <begin position="327"/>
        <end position="359"/>
    </location>
</feature>
<dbReference type="AlphaFoldDB" id="A0A9W8HWA3"/>
<dbReference type="Gene3D" id="1.25.40.90">
    <property type="match status" value="1"/>
</dbReference>
<keyword evidence="10" id="KW-1185">Reference proteome</keyword>
<comment type="caution">
    <text evidence="9">The sequence shown here is derived from an EMBL/GenBank/DDBJ whole genome shotgun (WGS) entry which is preliminary data.</text>
</comment>
<name>A0A9W8HWA3_9FUNG</name>
<dbReference type="PANTHER" id="PTHR47180">
    <property type="entry name" value="ADP-RIBOSYLATION FACTOR-BINDING PROTEIN GGA1-RELATED"/>
    <property type="match status" value="1"/>
</dbReference>
<evidence type="ECO:0000256" key="3">
    <source>
        <dbReference type="ARBA" id="ARBA00022927"/>
    </source>
</evidence>
<dbReference type="Proteomes" id="UP001140094">
    <property type="component" value="Unassembled WGS sequence"/>
</dbReference>
<dbReference type="GO" id="GO:0035091">
    <property type="term" value="F:phosphatidylinositol binding"/>
    <property type="evidence" value="ECO:0007669"/>
    <property type="project" value="InterPro"/>
</dbReference>
<dbReference type="SUPFAM" id="SSF89009">
    <property type="entry name" value="GAT-like domain"/>
    <property type="match status" value="1"/>
</dbReference>
<gene>
    <name evidence="9" type="primary">GGA2</name>
    <name evidence="9" type="ORF">H4R20_003103</name>
</gene>
<dbReference type="Pfam" id="PF03127">
    <property type="entry name" value="GAT"/>
    <property type="match status" value="1"/>
</dbReference>
<feature type="region of interest" description="Disordered" evidence="6">
    <location>
        <begin position="436"/>
        <end position="474"/>
    </location>
</feature>
<dbReference type="SUPFAM" id="SSF48464">
    <property type="entry name" value="ENTH/VHS domain"/>
    <property type="match status" value="1"/>
</dbReference>
<feature type="domain" description="GAT" evidence="8">
    <location>
        <begin position="190"/>
        <end position="317"/>
    </location>
</feature>
<evidence type="ECO:0000256" key="5">
    <source>
        <dbReference type="ARBA" id="ARBA00053552"/>
    </source>
</evidence>
<dbReference type="Gene3D" id="1.20.58.160">
    <property type="match status" value="1"/>
</dbReference>
<feature type="compositionally biased region" description="Low complexity" evidence="6">
    <location>
        <begin position="342"/>
        <end position="359"/>
    </location>
</feature>
<evidence type="ECO:0000313" key="9">
    <source>
        <dbReference type="EMBL" id="KAJ2802886.1"/>
    </source>
</evidence>
<dbReference type="OrthoDB" id="2018246at2759"/>
<dbReference type="EMBL" id="JANBUO010000597">
    <property type="protein sequence ID" value="KAJ2802886.1"/>
    <property type="molecule type" value="Genomic_DNA"/>
</dbReference>
<reference evidence="9" key="1">
    <citation type="submission" date="2022-07" db="EMBL/GenBank/DDBJ databases">
        <title>Phylogenomic reconstructions and comparative analyses of Kickxellomycotina fungi.</title>
        <authorList>
            <person name="Reynolds N.K."/>
            <person name="Stajich J.E."/>
            <person name="Barry K."/>
            <person name="Grigoriev I.V."/>
            <person name="Crous P."/>
            <person name="Smith M.E."/>
        </authorList>
    </citation>
    <scope>NUCLEOTIDE SEQUENCE</scope>
    <source>
        <strain evidence="9">NRRL 1565</strain>
    </source>
</reference>
<evidence type="ECO:0000259" key="8">
    <source>
        <dbReference type="PROSITE" id="PS50909"/>
    </source>
</evidence>
<dbReference type="GO" id="GO:0005802">
    <property type="term" value="C:trans-Golgi network"/>
    <property type="evidence" value="ECO:0007669"/>
    <property type="project" value="TreeGrafter"/>
</dbReference>
<protein>
    <submittedName>
        <fullName evidence="9">ARF-binding protein</fullName>
    </submittedName>
</protein>
<dbReference type="InterPro" id="IPR038425">
    <property type="entry name" value="GAT_sf"/>
</dbReference>
<proteinExistence type="predicted"/>
<keyword evidence="4" id="KW-0333">Golgi apparatus</keyword>
<feature type="compositionally biased region" description="Polar residues" evidence="6">
    <location>
        <begin position="376"/>
        <end position="386"/>
    </location>
</feature>
<dbReference type="GO" id="GO:0043328">
    <property type="term" value="P:protein transport to vacuole involved in ubiquitin-dependent protein catabolic process via the multivesicular body sorting pathway"/>
    <property type="evidence" value="ECO:0007669"/>
    <property type="project" value="TreeGrafter"/>
</dbReference>
<evidence type="ECO:0000256" key="1">
    <source>
        <dbReference type="ARBA" id="ARBA00004601"/>
    </source>
</evidence>
<dbReference type="SMART" id="SM00288">
    <property type="entry name" value="VHS"/>
    <property type="match status" value="1"/>
</dbReference>
<dbReference type="GO" id="GO:0006896">
    <property type="term" value="P:Golgi to vacuole transport"/>
    <property type="evidence" value="ECO:0007669"/>
    <property type="project" value="UniProtKB-ARBA"/>
</dbReference>
<evidence type="ECO:0000313" key="10">
    <source>
        <dbReference type="Proteomes" id="UP001140094"/>
    </source>
</evidence>
<evidence type="ECO:0000256" key="2">
    <source>
        <dbReference type="ARBA" id="ARBA00022448"/>
    </source>
</evidence>
<dbReference type="GO" id="GO:0005829">
    <property type="term" value="C:cytosol"/>
    <property type="evidence" value="ECO:0007669"/>
    <property type="project" value="GOC"/>
</dbReference>
<evidence type="ECO:0000256" key="4">
    <source>
        <dbReference type="ARBA" id="ARBA00023034"/>
    </source>
</evidence>
<dbReference type="Gene3D" id="1.20.5.170">
    <property type="match status" value="1"/>
</dbReference>
<organism evidence="9 10">
    <name type="scientific">Coemansia guatemalensis</name>
    <dbReference type="NCBI Taxonomy" id="2761395"/>
    <lineage>
        <taxon>Eukaryota</taxon>
        <taxon>Fungi</taxon>
        <taxon>Fungi incertae sedis</taxon>
        <taxon>Zoopagomycota</taxon>
        <taxon>Kickxellomycotina</taxon>
        <taxon>Kickxellomycetes</taxon>
        <taxon>Kickxellales</taxon>
        <taxon>Kickxellaceae</taxon>
        <taxon>Coemansia</taxon>
    </lineage>
</organism>
<comment type="subcellular location">
    <subcellularLocation>
        <location evidence="1">Golgi apparatus</location>
        <location evidence="1">trans-Golgi network</location>
    </subcellularLocation>
</comment>
<dbReference type="GO" id="GO:0006895">
    <property type="term" value="P:Golgi to endosome transport"/>
    <property type="evidence" value="ECO:0007669"/>
    <property type="project" value="TreeGrafter"/>
</dbReference>
<feature type="compositionally biased region" description="Polar residues" evidence="6">
    <location>
        <begin position="491"/>
        <end position="503"/>
    </location>
</feature>
<dbReference type="InterPro" id="IPR052653">
    <property type="entry name" value="ARF-binding"/>
</dbReference>
<dbReference type="Pfam" id="PF00790">
    <property type="entry name" value="VHS"/>
    <property type="match status" value="1"/>
</dbReference>
<dbReference type="PANTHER" id="PTHR47180:SF1">
    <property type="entry name" value="ADP-RIBOSYLATION FACTOR-BINDING PROTEIN GGA1-RELATED"/>
    <property type="match status" value="1"/>
</dbReference>
<dbReference type="PROSITE" id="PS50909">
    <property type="entry name" value="GAT"/>
    <property type="match status" value="1"/>
</dbReference>
<accession>A0A9W8HWA3</accession>
<evidence type="ECO:0000259" key="7">
    <source>
        <dbReference type="PROSITE" id="PS50179"/>
    </source>
</evidence>
<dbReference type="PROSITE" id="PS50179">
    <property type="entry name" value="VHS"/>
    <property type="match status" value="1"/>
</dbReference>
<keyword evidence="2" id="KW-0813">Transport</keyword>
<dbReference type="FunFam" id="1.25.40.90:FF:000008">
    <property type="entry name" value="VHS domain protein"/>
    <property type="match status" value="1"/>
</dbReference>
<keyword evidence="3" id="KW-0653">Protein transport</keyword>
<dbReference type="InterPro" id="IPR004152">
    <property type="entry name" value="GAT_dom"/>
</dbReference>
<sequence length="540" mass="60072">MSFNLQSAFDDLFKPPSRLQNLVDRAVTPNRDEPDLALNLDICELVNRKKGNYPHDAVHSLLPYINGRSNTQALLALALLDNLVKNCGHSVHYQIGSREFLNELFRRFPEYQPAMPNPVHYRILEMLQEWRVSLCQRSRYREDLLRINDMYTLLCRKGWRFPKIDSDNIAVVLEPEDSLRTREELEKEDMEAMQAKLQELLRRATPRDLREANKLMKVITGYEQSSKRRDYDKEWEDELQMVERKVKLLYELLQKAQPGRSLDETARDLLYKCLSSRTRLQKLISENEDSAGDASAENSEERKELARIINLSDLITDAEAAVKALNRGEKPDLKDPVAVMDGSQQAQGSGAEQGSSGAGELISWDDDVAAEGGDVSQRSEQAQQNKSSDPPLSPLDDLAGLNFQTLDPTLPATANTAIDTTPALISQGMNTPGLSVPLSGAANNTSWTRAQPMTNPSLPTNSQQARAGKTVDKQNDVFDFSNLLTAAKNASRANQPTHSNAAGSVSRAAPNDSRTTSWGSSPDPDKKSNSNGGSLIDFMS</sequence>
<feature type="compositionally biased region" description="Low complexity" evidence="6">
    <location>
        <begin position="387"/>
        <end position="398"/>
    </location>
</feature>
<dbReference type="InterPro" id="IPR002014">
    <property type="entry name" value="VHS_dom"/>
</dbReference>
<dbReference type="InterPro" id="IPR008942">
    <property type="entry name" value="ENTH_VHS"/>
</dbReference>
<feature type="region of interest" description="Disordered" evidence="6">
    <location>
        <begin position="373"/>
        <end position="400"/>
    </location>
</feature>
<comment type="function">
    <text evidence="5">May play a role in the regulation of membrane traffic through the trans-Golgi network.</text>
</comment>
<feature type="compositionally biased region" description="Polar residues" evidence="6">
    <location>
        <begin position="441"/>
        <end position="465"/>
    </location>
</feature>